<sequence>MTRNDVHNLAQPTLRVRRIRLHTQHQAVVVMRSDCHVCRSEGLSARSQVLVSNGDASVQAALFQIDGDGLIGVDEVGLSETAWERLGLEDGDAVGVSHAPAIDSLASVRQRIYGHRLDQRAFDEILRDVARGRYSEVHLSAFLTASAALPLDENETADLTKAMIDVGEKMRWDAPTVVDKHCVGGLPGNRTTPIVVAIVAANGLVMPKTSSRAITSPAGTADTMETLAPVDLDIAALKRVVEREGGCIAWGGAVHLSPADDIFVRVERELDIDTEGQLVASVLSKKIAAGSTHVVVDIPVGATAKLRSEDAAGRLAARLAAVAARFGLATTCVQTDGSQPVGRGIGPALEALDVVAVLNNAPGAPDDLRRRAAALAGAALEIGGKAAKGDGFALALATLSSGRASAKFDAICEAQGGRRSPPRASHIHSLAAPHAGRVVHINNRKLSRLAKLAGAPEAKAAGILMAVRLGDEIDRGQPLLHVHAETSGELAYALDYAARAGDIIGIEA</sequence>
<evidence type="ECO:0000313" key="7">
    <source>
        <dbReference type="Proteomes" id="UP000481643"/>
    </source>
</evidence>
<dbReference type="GO" id="GO:0006206">
    <property type="term" value="P:pyrimidine nucleobase metabolic process"/>
    <property type="evidence" value="ECO:0007669"/>
    <property type="project" value="InterPro"/>
</dbReference>
<dbReference type="GO" id="GO:0009032">
    <property type="term" value="F:thymidine phosphorylase activity"/>
    <property type="evidence" value="ECO:0007669"/>
    <property type="project" value="UniProtKB-UniRule"/>
</dbReference>
<dbReference type="Gene3D" id="3.90.1170.30">
    <property type="entry name" value="Pyrimidine nucleoside phosphorylase-like, C-terminal domain"/>
    <property type="match status" value="1"/>
</dbReference>
<dbReference type="InterPro" id="IPR036566">
    <property type="entry name" value="PYNP-like_C_sf"/>
</dbReference>
<comment type="similarity">
    <text evidence="4">Belongs to the thymidine/pyrimidine-nucleoside phosphorylase family. Type 2 subfamily.</text>
</comment>
<evidence type="ECO:0000256" key="3">
    <source>
        <dbReference type="ARBA" id="ARBA00048550"/>
    </source>
</evidence>
<dbReference type="Gene3D" id="3.40.1030.10">
    <property type="entry name" value="Nucleoside phosphorylase/phosphoribosyltransferase catalytic domain"/>
    <property type="match status" value="1"/>
</dbReference>
<dbReference type="InterPro" id="IPR013102">
    <property type="entry name" value="PYNP_C"/>
</dbReference>
<dbReference type="Pfam" id="PF00591">
    <property type="entry name" value="Glycos_transf_3"/>
    <property type="match status" value="1"/>
</dbReference>
<evidence type="ECO:0000256" key="4">
    <source>
        <dbReference type="HAMAP-Rule" id="MF_00703"/>
    </source>
</evidence>
<dbReference type="SUPFAM" id="SSF52418">
    <property type="entry name" value="Nucleoside phosphorylase/phosphoribosyltransferase catalytic domain"/>
    <property type="match status" value="1"/>
</dbReference>
<comment type="catalytic activity">
    <reaction evidence="3 4">
        <text>thymidine + phosphate = 2-deoxy-alpha-D-ribose 1-phosphate + thymine</text>
        <dbReference type="Rhea" id="RHEA:16037"/>
        <dbReference type="ChEBI" id="CHEBI:17748"/>
        <dbReference type="ChEBI" id="CHEBI:17821"/>
        <dbReference type="ChEBI" id="CHEBI:43474"/>
        <dbReference type="ChEBI" id="CHEBI:57259"/>
        <dbReference type="EC" id="2.4.2.4"/>
    </reaction>
</comment>
<keyword evidence="2 4" id="KW-0808">Transferase</keyword>
<dbReference type="PANTHER" id="PTHR10515:SF0">
    <property type="entry name" value="THYMIDINE PHOSPHORYLASE"/>
    <property type="match status" value="1"/>
</dbReference>
<dbReference type="SUPFAM" id="SSF47648">
    <property type="entry name" value="Nucleoside phosphorylase/phosphoribosyltransferase N-terminal domain"/>
    <property type="match status" value="1"/>
</dbReference>
<evidence type="ECO:0000313" key="6">
    <source>
        <dbReference type="EMBL" id="KAB2677542.1"/>
    </source>
</evidence>
<dbReference type="NCBIfam" id="TIGR02645">
    <property type="entry name" value="ARCH_P_rylase"/>
    <property type="match status" value="1"/>
</dbReference>
<comment type="caution">
    <text evidence="6">The sequence shown here is derived from an EMBL/GenBank/DDBJ whole genome shotgun (WGS) entry which is preliminary data.</text>
</comment>
<proteinExistence type="inferred from homology"/>
<gene>
    <name evidence="6" type="ORF">F9L08_24930</name>
</gene>
<dbReference type="GO" id="GO:0006213">
    <property type="term" value="P:pyrimidine nucleoside metabolic process"/>
    <property type="evidence" value="ECO:0007669"/>
    <property type="project" value="InterPro"/>
</dbReference>
<evidence type="ECO:0000259" key="5">
    <source>
        <dbReference type="SMART" id="SM00941"/>
    </source>
</evidence>
<dbReference type="HAMAP" id="MF_00703">
    <property type="entry name" value="Thymid_phosp_2"/>
    <property type="match status" value="1"/>
</dbReference>
<dbReference type="InterPro" id="IPR000312">
    <property type="entry name" value="Glycosyl_Trfase_fam3"/>
</dbReference>
<dbReference type="RefSeq" id="WP_151653632.1">
    <property type="nucleotide sequence ID" value="NZ_WBVX01000039.1"/>
</dbReference>
<dbReference type="SUPFAM" id="SSF54680">
    <property type="entry name" value="Pyrimidine nucleoside phosphorylase C-terminal domain"/>
    <property type="match status" value="1"/>
</dbReference>
<dbReference type="InterPro" id="IPR035902">
    <property type="entry name" value="Nuc_phospho_transferase"/>
</dbReference>
<dbReference type="GO" id="GO:0004645">
    <property type="term" value="F:1,4-alpha-oligoglucan phosphorylase activity"/>
    <property type="evidence" value="ECO:0007669"/>
    <property type="project" value="InterPro"/>
</dbReference>
<dbReference type="NCBIfam" id="NF003338">
    <property type="entry name" value="PRK04350.1"/>
    <property type="match status" value="1"/>
</dbReference>
<dbReference type="AlphaFoldDB" id="A0A6L3Y5R6"/>
<dbReference type="InterPro" id="IPR017872">
    <property type="entry name" value="Pyrmidine_PPase_CS"/>
</dbReference>
<dbReference type="GO" id="GO:0005829">
    <property type="term" value="C:cytosol"/>
    <property type="evidence" value="ECO:0007669"/>
    <property type="project" value="TreeGrafter"/>
</dbReference>
<dbReference type="InterPro" id="IPR036320">
    <property type="entry name" value="Glycosyl_Trfase_fam3_N_dom_sf"/>
</dbReference>
<name>A0A6L3Y5R6_9HYPH</name>
<feature type="domain" description="Pyrimidine nucleoside phosphorylase C-terminal" evidence="5">
    <location>
        <begin position="437"/>
        <end position="504"/>
    </location>
</feature>
<dbReference type="PANTHER" id="PTHR10515">
    <property type="entry name" value="THYMIDINE PHOSPHORYLASE"/>
    <property type="match status" value="1"/>
</dbReference>
<dbReference type="PROSITE" id="PS00647">
    <property type="entry name" value="THYMID_PHOSPHORYLASE"/>
    <property type="match status" value="1"/>
</dbReference>
<dbReference type="InterPro" id="IPR013466">
    <property type="entry name" value="Thymidine/AMP_Pase"/>
</dbReference>
<evidence type="ECO:0000256" key="2">
    <source>
        <dbReference type="ARBA" id="ARBA00022679"/>
    </source>
</evidence>
<dbReference type="Pfam" id="PF02885">
    <property type="entry name" value="Glycos_trans_3N"/>
    <property type="match status" value="1"/>
</dbReference>
<keyword evidence="1 4" id="KW-0328">Glycosyltransferase</keyword>
<organism evidence="6 7">
    <name type="scientific">Brucella tritici</name>
    <dbReference type="NCBI Taxonomy" id="94626"/>
    <lineage>
        <taxon>Bacteria</taxon>
        <taxon>Pseudomonadati</taxon>
        <taxon>Pseudomonadota</taxon>
        <taxon>Alphaproteobacteria</taxon>
        <taxon>Hyphomicrobiales</taxon>
        <taxon>Brucellaceae</taxon>
        <taxon>Brucella/Ochrobactrum group</taxon>
        <taxon>Brucella</taxon>
    </lineage>
</organism>
<protein>
    <recommendedName>
        <fullName evidence="4">Putative thymidine phosphorylase</fullName>
        <ecNumber evidence="4">2.4.2.4</ecNumber>
    </recommendedName>
    <alternativeName>
        <fullName evidence="4">TdRPase</fullName>
    </alternativeName>
</protein>
<evidence type="ECO:0000256" key="1">
    <source>
        <dbReference type="ARBA" id="ARBA00022676"/>
    </source>
</evidence>
<dbReference type="Gene3D" id="1.20.970.50">
    <property type="match status" value="1"/>
</dbReference>
<dbReference type="EC" id="2.4.2.4" evidence="4"/>
<dbReference type="InterPro" id="IPR028579">
    <property type="entry name" value="Thym_Pase_Put"/>
</dbReference>
<accession>A0A6L3Y5R6</accession>
<dbReference type="InterPro" id="IPR000053">
    <property type="entry name" value="Thymidine/pyrmidine_PPase"/>
</dbReference>
<dbReference type="InterPro" id="IPR017459">
    <property type="entry name" value="Glycosyl_Trfase_fam3_N_dom"/>
</dbReference>
<reference evidence="6 7" key="1">
    <citation type="submission" date="2019-09" db="EMBL/GenBank/DDBJ databases">
        <title>Taxonomic organization of the family Brucellaceae based on a phylogenomic approach.</title>
        <authorList>
            <person name="Leclercq S."/>
            <person name="Cloeckaert A."/>
            <person name="Zygmunt M.S."/>
        </authorList>
    </citation>
    <scope>NUCLEOTIDE SEQUENCE [LARGE SCALE GENOMIC DNA]</scope>
    <source>
        <strain evidence="6 7">WS1830</strain>
    </source>
</reference>
<dbReference type="SMART" id="SM00941">
    <property type="entry name" value="PYNP_C"/>
    <property type="match status" value="1"/>
</dbReference>
<dbReference type="EMBL" id="WBVX01000039">
    <property type="protein sequence ID" value="KAB2677542.1"/>
    <property type="molecule type" value="Genomic_DNA"/>
</dbReference>
<dbReference type="Proteomes" id="UP000481643">
    <property type="component" value="Unassembled WGS sequence"/>
</dbReference>